<evidence type="ECO:0000313" key="7">
    <source>
        <dbReference type="Proteomes" id="UP001310890"/>
    </source>
</evidence>
<evidence type="ECO:0000256" key="1">
    <source>
        <dbReference type="ARBA" id="ARBA00022692"/>
    </source>
</evidence>
<dbReference type="EMBL" id="JAVRRL010000016">
    <property type="protein sequence ID" value="KAK5114652.1"/>
    <property type="molecule type" value="Genomic_DNA"/>
</dbReference>
<dbReference type="Proteomes" id="UP001310890">
    <property type="component" value="Unassembled WGS sequence"/>
</dbReference>
<evidence type="ECO:0000313" key="6">
    <source>
        <dbReference type="EMBL" id="KAK5114652.1"/>
    </source>
</evidence>
<reference evidence="6" key="1">
    <citation type="submission" date="2023-08" db="EMBL/GenBank/DDBJ databases">
        <title>Black Yeasts Isolated from many extreme environments.</title>
        <authorList>
            <person name="Coleine C."/>
            <person name="Stajich J.E."/>
            <person name="Selbmann L."/>
        </authorList>
    </citation>
    <scope>NUCLEOTIDE SEQUENCE</scope>
    <source>
        <strain evidence="6">CCFEE 5401</strain>
    </source>
</reference>
<evidence type="ECO:0000256" key="3">
    <source>
        <dbReference type="ARBA" id="ARBA00023136"/>
    </source>
</evidence>
<keyword evidence="3 4" id="KW-0472">Membrane</keyword>
<name>A0AAN7TMD5_9PEZI</name>
<comment type="subcellular location">
    <subcellularLocation>
        <location evidence="4">Membrane</location>
        <topology evidence="4">Multi-pass membrane protein</topology>
    </subcellularLocation>
</comment>
<dbReference type="AlphaFoldDB" id="A0AAN7TMD5"/>
<dbReference type="PANTHER" id="PTHR39136:SF1">
    <property type="entry name" value="ALTERED INHERITANCE OF MITOCHONDRIA PROTEIN 11"/>
    <property type="match status" value="1"/>
</dbReference>
<gene>
    <name evidence="4" type="primary">AIM11</name>
    <name evidence="6" type="ORF">LTR62_002225</name>
</gene>
<accession>A0AAN7TMD5</accession>
<protein>
    <recommendedName>
        <fullName evidence="4">Altered inheritance of mitochondria protein 11</fullName>
    </recommendedName>
</protein>
<comment type="caution">
    <text evidence="6">The sequence shown here is derived from an EMBL/GenBank/DDBJ whole genome shotgun (WGS) entry which is preliminary data.</text>
</comment>
<feature type="compositionally biased region" description="Polar residues" evidence="5">
    <location>
        <begin position="19"/>
        <end position="28"/>
    </location>
</feature>
<keyword evidence="1 4" id="KW-0812">Transmembrane</keyword>
<dbReference type="InterPro" id="IPR038814">
    <property type="entry name" value="AIM11"/>
</dbReference>
<feature type="region of interest" description="Disordered" evidence="5">
    <location>
        <begin position="14"/>
        <end position="42"/>
    </location>
</feature>
<dbReference type="GO" id="GO:0016020">
    <property type="term" value="C:membrane"/>
    <property type="evidence" value="ECO:0007669"/>
    <property type="project" value="UniProtKB-SubCell"/>
</dbReference>
<dbReference type="PANTHER" id="PTHR39136">
    <property type="entry name" value="ALTERED INHERITANCE OF MITOCHONDRIA PROTEIN 11"/>
    <property type="match status" value="1"/>
</dbReference>
<keyword evidence="2 4" id="KW-1133">Transmembrane helix</keyword>
<feature type="transmembrane region" description="Helical" evidence="4">
    <location>
        <begin position="53"/>
        <end position="69"/>
    </location>
</feature>
<organism evidence="6 7">
    <name type="scientific">Meristemomyces frigidus</name>
    <dbReference type="NCBI Taxonomy" id="1508187"/>
    <lineage>
        <taxon>Eukaryota</taxon>
        <taxon>Fungi</taxon>
        <taxon>Dikarya</taxon>
        <taxon>Ascomycota</taxon>
        <taxon>Pezizomycotina</taxon>
        <taxon>Dothideomycetes</taxon>
        <taxon>Dothideomycetidae</taxon>
        <taxon>Mycosphaerellales</taxon>
        <taxon>Teratosphaeriaceae</taxon>
        <taxon>Meristemomyces</taxon>
    </lineage>
</organism>
<evidence type="ECO:0000256" key="2">
    <source>
        <dbReference type="ARBA" id="ARBA00022989"/>
    </source>
</evidence>
<comment type="similarity">
    <text evidence="4">Belongs to the AIM11 family.</text>
</comment>
<sequence length="211" mass="22939">MSFWDRYLAPGDVRHAHLPTTSPTTPNQPEDAPRLAKPPIRIDAATRQRRQDAILYGGIFFTALSLFITRRSLRRKLLPGTVQQNTAGVPLAAGTAPGSEKFAPKTDGPLDAVEALGLATLNVFSFAMLAAGSAMKIFDIADIEDMRDGVRRGVGFDVYGGESEADKEMEGWIADVLARKDGTGDLRGEIVGKLAEMEGKERERRARGEAR</sequence>
<evidence type="ECO:0000256" key="5">
    <source>
        <dbReference type="SAM" id="MobiDB-lite"/>
    </source>
</evidence>
<dbReference type="GO" id="GO:0005739">
    <property type="term" value="C:mitochondrion"/>
    <property type="evidence" value="ECO:0007669"/>
    <property type="project" value="TreeGrafter"/>
</dbReference>
<proteinExistence type="inferred from homology"/>
<evidence type="ECO:0000256" key="4">
    <source>
        <dbReference type="RuleBase" id="RU367098"/>
    </source>
</evidence>